<gene>
    <name evidence="2" type="ORF">GCM10023321_22100</name>
</gene>
<organism evidence="2 3">
    <name type="scientific">Pseudonocardia eucalypti</name>
    <dbReference type="NCBI Taxonomy" id="648755"/>
    <lineage>
        <taxon>Bacteria</taxon>
        <taxon>Bacillati</taxon>
        <taxon>Actinomycetota</taxon>
        <taxon>Actinomycetes</taxon>
        <taxon>Pseudonocardiales</taxon>
        <taxon>Pseudonocardiaceae</taxon>
        <taxon>Pseudonocardia</taxon>
    </lineage>
</organism>
<keyword evidence="3" id="KW-1185">Reference proteome</keyword>
<evidence type="ECO:0000256" key="1">
    <source>
        <dbReference type="SAM" id="MobiDB-lite"/>
    </source>
</evidence>
<proteinExistence type="predicted"/>
<dbReference type="Proteomes" id="UP001428817">
    <property type="component" value="Unassembled WGS sequence"/>
</dbReference>
<evidence type="ECO:0000313" key="2">
    <source>
        <dbReference type="EMBL" id="GAA5152835.1"/>
    </source>
</evidence>
<name>A0ABP9PWR2_9PSEU</name>
<sequence>MGSDRDDRRDQCPDSAPGTLGEGFALSDLTYEQLWIDYIAVGGELARNQLEETLRTGAPISRLEHDRLAVVLNEHFRSHGLGERVPYAEDL</sequence>
<comment type="caution">
    <text evidence="2">The sequence shown here is derived from an EMBL/GenBank/DDBJ whole genome shotgun (WGS) entry which is preliminary data.</text>
</comment>
<reference evidence="3" key="1">
    <citation type="journal article" date="2019" name="Int. J. Syst. Evol. Microbiol.">
        <title>The Global Catalogue of Microorganisms (GCM) 10K type strain sequencing project: providing services to taxonomists for standard genome sequencing and annotation.</title>
        <authorList>
            <consortium name="The Broad Institute Genomics Platform"/>
            <consortium name="The Broad Institute Genome Sequencing Center for Infectious Disease"/>
            <person name="Wu L."/>
            <person name="Ma J."/>
        </authorList>
    </citation>
    <scope>NUCLEOTIDE SEQUENCE [LARGE SCALE GENOMIC DNA]</scope>
    <source>
        <strain evidence="3">JCM 18303</strain>
    </source>
</reference>
<feature type="region of interest" description="Disordered" evidence="1">
    <location>
        <begin position="1"/>
        <end position="22"/>
    </location>
</feature>
<dbReference type="RefSeq" id="WP_185062013.1">
    <property type="nucleotide sequence ID" value="NZ_BAABJP010000008.1"/>
</dbReference>
<evidence type="ECO:0000313" key="3">
    <source>
        <dbReference type="Proteomes" id="UP001428817"/>
    </source>
</evidence>
<dbReference type="EMBL" id="BAABJP010000008">
    <property type="protein sequence ID" value="GAA5152835.1"/>
    <property type="molecule type" value="Genomic_DNA"/>
</dbReference>
<protein>
    <submittedName>
        <fullName evidence="2">Uncharacterized protein</fullName>
    </submittedName>
</protein>
<feature type="compositionally biased region" description="Basic and acidic residues" evidence="1">
    <location>
        <begin position="1"/>
        <end position="12"/>
    </location>
</feature>
<accession>A0ABP9PWR2</accession>